<comment type="caution">
    <text evidence="2">The sequence shown here is derived from an EMBL/GenBank/DDBJ whole genome shotgun (WGS) entry which is preliminary data.</text>
</comment>
<evidence type="ECO:0000256" key="1">
    <source>
        <dbReference type="SAM" id="MobiDB-lite"/>
    </source>
</evidence>
<keyword evidence="3" id="KW-1185">Reference proteome</keyword>
<organism evidence="2 3">
    <name type="scientific">Champsocephalus gunnari</name>
    <name type="common">Mackerel icefish</name>
    <dbReference type="NCBI Taxonomy" id="52237"/>
    <lineage>
        <taxon>Eukaryota</taxon>
        <taxon>Metazoa</taxon>
        <taxon>Chordata</taxon>
        <taxon>Craniata</taxon>
        <taxon>Vertebrata</taxon>
        <taxon>Euteleostomi</taxon>
        <taxon>Actinopterygii</taxon>
        <taxon>Neopterygii</taxon>
        <taxon>Teleostei</taxon>
        <taxon>Neoteleostei</taxon>
        <taxon>Acanthomorphata</taxon>
        <taxon>Eupercaria</taxon>
        <taxon>Perciformes</taxon>
        <taxon>Notothenioidei</taxon>
        <taxon>Channichthyidae</taxon>
        <taxon>Champsocephalus</taxon>
    </lineage>
</organism>
<proteinExistence type="predicted"/>
<sequence>MRCRGTPDSQRLCRQQPHRVANRPQGAECAPSGEQTCQPPPSCLPAASQPPPSRLPAASQPPPSHLLAVSQPPPSRLPAVSQPSPSRLPAVSQPPPSRLPAASQPSPSRLPAVSQPSPSRLPAASQPFIFPRSVPRREVCDITRGSVLAGNEGSAAIFLPFHKRNVISAEIKTKATTDLV</sequence>
<name>A0AAN8C9Z8_CHAGU</name>
<dbReference type="EMBL" id="JAURVH010001532">
    <property type="protein sequence ID" value="KAK5900271.1"/>
    <property type="molecule type" value="Genomic_DNA"/>
</dbReference>
<reference evidence="2 3" key="1">
    <citation type="journal article" date="2023" name="Mol. Biol. Evol.">
        <title>Genomics of Secondarily Temperate Adaptation in the Only Non-Antarctic Icefish.</title>
        <authorList>
            <person name="Rivera-Colon A.G."/>
            <person name="Rayamajhi N."/>
            <person name="Minhas B.F."/>
            <person name="Madrigal G."/>
            <person name="Bilyk K.T."/>
            <person name="Yoon V."/>
            <person name="Hune M."/>
            <person name="Gregory S."/>
            <person name="Cheng C.H.C."/>
            <person name="Catchen J.M."/>
        </authorList>
    </citation>
    <scope>NUCLEOTIDE SEQUENCE [LARGE SCALE GENOMIC DNA]</scope>
    <source>
        <tissue evidence="2">White muscle</tissue>
    </source>
</reference>
<dbReference type="AlphaFoldDB" id="A0AAN8C9Z8"/>
<dbReference type="Proteomes" id="UP001331515">
    <property type="component" value="Unassembled WGS sequence"/>
</dbReference>
<evidence type="ECO:0000313" key="3">
    <source>
        <dbReference type="Proteomes" id="UP001331515"/>
    </source>
</evidence>
<feature type="compositionally biased region" description="Pro residues" evidence="1">
    <location>
        <begin position="38"/>
        <end position="64"/>
    </location>
</feature>
<evidence type="ECO:0000313" key="2">
    <source>
        <dbReference type="EMBL" id="KAK5900271.1"/>
    </source>
</evidence>
<feature type="region of interest" description="Disordered" evidence="1">
    <location>
        <begin position="1"/>
        <end position="126"/>
    </location>
</feature>
<protein>
    <submittedName>
        <fullName evidence="2">Uncharacterized protein</fullName>
    </submittedName>
</protein>
<gene>
    <name evidence="2" type="ORF">CgunFtcFv8_025242</name>
</gene>
<accession>A0AAN8C9Z8</accession>